<dbReference type="EMBL" id="JAGIYQ010000001">
    <property type="protein sequence ID" value="MBP0723983.1"/>
    <property type="molecule type" value="Genomic_DNA"/>
</dbReference>
<dbReference type="AlphaFoldDB" id="A0A940NM57"/>
<dbReference type="GO" id="GO:0140359">
    <property type="term" value="F:ABC-type transporter activity"/>
    <property type="evidence" value="ECO:0007669"/>
    <property type="project" value="InterPro"/>
</dbReference>
<feature type="transmembrane region" description="Helical" evidence="6">
    <location>
        <begin position="21"/>
        <end position="42"/>
    </location>
</feature>
<proteinExistence type="predicted"/>
<dbReference type="InterPro" id="IPR013525">
    <property type="entry name" value="ABC2_TM"/>
</dbReference>
<evidence type="ECO:0000259" key="7">
    <source>
        <dbReference type="Pfam" id="PF12698"/>
    </source>
</evidence>
<dbReference type="GO" id="GO:0005886">
    <property type="term" value="C:plasma membrane"/>
    <property type="evidence" value="ECO:0007669"/>
    <property type="project" value="UniProtKB-SubCell"/>
</dbReference>
<feature type="transmembrane region" description="Helical" evidence="6">
    <location>
        <begin position="366"/>
        <end position="389"/>
    </location>
</feature>
<feature type="transmembrane region" description="Helical" evidence="6">
    <location>
        <begin position="181"/>
        <end position="204"/>
    </location>
</feature>
<feature type="domain" description="ABC-2 type transporter transmembrane" evidence="7">
    <location>
        <begin position="19"/>
        <end position="384"/>
    </location>
</feature>
<evidence type="ECO:0000313" key="8">
    <source>
        <dbReference type="EMBL" id="MBP0723983.1"/>
    </source>
</evidence>
<comment type="subcellular location">
    <subcellularLocation>
        <location evidence="1">Cell membrane</location>
        <topology evidence="1">Multi-pass membrane protein</topology>
    </subcellularLocation>
</comment>
<dbReference type="InterPro" id="IPR051449">
    <property type="entry name" value="ABC-2_transporter_component"/>
</dbReference>
<protein>
    <submittedName>
        <fullName evidence="8">ABC transporter permease</fullName>
    </submittedName>
</protein>
<sequence length="411" mass="46270">MKKFWTVFLFHLREGLLAKTTIIMSTILFILFFGFFGIQHFLQTKDQDQKNVDKDKIVYISKTNLFPLDIEKVNAMSKTFTLKEASAQKEDSIKKEIKDDKVDGLIVISDVNNVPSVQYIYKKFSNDEITSITSAALQQEYINYITKKEGIPQKVAAQLQSKVSINEKVLTDPMTTIGITYVFGIFLYMFLLLYGNMIATGIVAEKSSRVMEVIIPKVKPIATLYARVFAVFCIALFQLSVLGIAFLLAHQLGWIDTNKISFLGMFIDISSLNATTIITFITYFLLGYLLYGMLYAAIGSVVSRTEDLQMTIMPIMMLVMAGFFISISGMGNPNSTLLRVSSYIPFLSPQVTFTRFVAGETSGMEIGLTILILVLSIMLIAMLAGRVYVNGVMFYSEKVKWKDILKLVKKD</sequence>
<dbReference type="PANTHER" id="PTHR30294">
    <property type="entry name" value="MEMBRANE COMPONENT OF ABC TRANSPORTER YHHJ-RELATED"/>
    <property type="match status" value="1"/>
</dbReference>
<comment type="caution">
    <text evidence="8">The sequence shown here is derived from an EMBL/GenBank/DDBJ whole genome shotgun (WGS) entry which is preliminary data.</text>
</comment>
<accession>A0A940NM57</accession>
<dbReference type="RefSeq" id="WP_209401959.1">
    <property type="nucleotide sequence ID" value="NZ_JAGIYQ010000001.1"/>
</dbReference>
<evidence type="ECO:0000256" key="4">
    <source>
        <dbReference type="ARBA" id="ARBA00022989"/>
    </source>
</evidence>
<keyword evidence="2" id="KW-1003">Cell membrane</keyword>
<feature type="transmembrane region" description="Helical" evidence="6">
    <location>
        <begin position="224"/>
        <end position="249"/>
    </location>
</feature>
<evidence type="ECO:0000256" key="1">
    <source>
        <dbReference type="ARBA" id="ARBA00004651"/>
    </source>
</evidence>
<feature type="transmembrane region" description="Helical" evidence="6">
    <location>
        <begin position="269"/>
        <end position="291"/>
    </location>
</feature>
<keyword evidence="3 6" id="KW-0812">Transmembrane</keyword>
<organism evidence="8 9">
    <name type="scientific">Gottfriedia endophytica</name>
    <dbReference type="NCBI Taxonomy" id="2820819"/>
    <lineage>
        <taxon>Bacteria</taxon>
        <taxon>Bacillati</taxon>
        <taxon>Bacillota</taxon>
        <taxon>Bacilli</taxon>
        <taxon>Bacillales</taxon>
        <taxon>Bacillaceae</taxon>
        <taxon>Gottfriedia</taxon>
    </lineage>
</organism>
<dbReference type="Pfam" id="PF12698">
    <property type="entry name" value="ABC2_membrane_3"/>
    <property type="match status" value="1"/>
</dbReference>
<evidence type="ECO:0000256" key="3">
    <source>
        <dbReference type="ARBA" id="ARBA00022692"/>
    </source>
</evidence>
<name>A0A940NM57_9BACI</name>
<dbReference type="Proteomes" id="UP000682134">
    <property type="component" value="Unassembled WGS sequence"/>
</dbReference>
<feature type="transmembrane region" description="Helical" evidence="6">
    <location>
        <begin position="312"/>
        <end position="331"/>
    </location>
</feature>
<dbReference type="PANTHER" id="PTHR30294:SF29">
    <property type="entry name" value="MULTIDRUG ABC TRANSPORTER PERMEASE YBHS-RELATED"/>
    <property type="match status" value="1"/>
</dbReference>
<evidence type="ECO:0000313" key="9">
    <source>
        <dbReference type="Proteomes" id="UP000682134"/>
    </source>
</evidence>
<reference evidence="8" key="1">
    <citation type="submission" date="2021-04" db="EMBL/GenBank/DDBJ databases">
        <title>Genome seq and assembly of Bacillus sp.</title>
        <authorList>
            <person name="Chhetri G."/>
        </authorList>
    </citation>
    <scope>NUCLEOTIDE SEQUENCE</scope>
    <source>
        <strain evidence="8">RG28</strain>
    </source>
</reference>
<evidence type="ECO:0000256" key="2">
    <source>
        <dbReference type="ARBA" id="ARBA00022475"/>
    </source>
</evidence>
<keyword evidence="5 6" id="KW-0472">Membrane</keyword>
<gene>
    <name evidence="8" type="ORF">J5Y03_02150</name>
</gene>
<evidence type="ECO:0000256" key="6">
    <source>
        <dbReference type="SAM" id="Phobius"/>
    </source>
</evidence>
<keyword evidence="9" id="KW-1185">Reference proteome</keyword>
<evidence type="ECO:0000256" key="5">
    <source>
        <dbReference type="ARBA" id="ARBA00023136"/>
    </source>
</evidence>
<keyword evidence="4 6" id="KW-1133">Transmembrane helix</keyword>